<dbReference type="GO" id="GO:0046928">
    <property type="term" value="P:regulation of neurotransmitter secretion"/>
    <property type="evidence" value="ECO:0007669"/>
    <property type="project" value="TreeGrafter"/>
</dbReference>
<keyword evidence="6 9" id="KW-1133">Transmembrane helix</keyword>
<dbReference type="SUPFAM" id="SSF49562">
    <property type="entry name" value="C2 domain (Calcium/lipid-binding domain, CaLB)"/>
    <property type="match status" value="2"/>
</dbReference>
<keyword evidence="12" id="KW-1185">Reference proteome</keyword>
<keyword evidence="2 9" id="KW-0812">Transmembrane</keyword>
<feature type="domain" description="C2" evidence="10">
    <location>
        <begin position="223"/>
        <end position="315"/>
    </location>
</feature>
<evidence type="ECO:0000313" key="12">
    <source>
        <dbReference type="Proteomes" id="UP000838756"/>
    </source>
</evidence>
<dbReference type="InterPro" id="IPR013583">
    <property type="entry name" value="MCTP_C"/>
</dbReference>
<proteinExistence type="predicted"/>
<dbReference type="AlphaFoldDB" id="A0A8S4RIM5"/>
<feature type="transmembrane region" description="Helical" evidence="9">
    <location>
        <begin position="552"/>
        <end position="578"/>
    </location>
</feature>
<keyword evidence="4" id="KW-0677">Repeat</keyword>
<feature type="transmembrane region" description="Helical" evidence="9">
    <location>
        <begin position="649"/>
        <end position="672"/>
    </location>
</feature>
<dbReference type="GO" id="GO:0030672">
    <property type="term" value="C:synaptic vesicle membrane"/>
    <property type="evidence" value="ECO:0007669"/>
    <property type="project" value="TreeGrafter"/>
</dbReference>
<keyword evidence="5" id="KW-0106">Calcium</keyword>
<organism evidence="11 12">
    <name type="scientific">Pararge aegeria aegeria</name>
    <dbReference type="NCBI Taxonomy" id="348720"/>
    <lineage>
        <taxon>Eukaryota</taxon>
        <taxon>Metazoa</taxon>
        <taxon>Ecdysozoa</taxon>
        <taxon>Arthropoda</taxon>
        <taxon>Hexapoda</taxon>
        <taxon>Insecta</taxon>
        <taxon>Pterygota</taxon>
        <taxon>Neoptera</taxon>
        <taxon>Endopterygota</taxon>
        <taxon>Lepidoptera</taxon>
        <taxon>Glossata</taxon>
        <taxon>Ditrysia</taxon>
        <taxon>Papilionoidea</taxon>
        <taxon>Nymphalidae</taxon>
        <taxon>Satyrinae</taxon>
        <taxon>Satyrini</taxon>
        <taxon>Parargina</taxon>
        <taxon>Pararge</taxon>
    </lineage>
</organism>
<evidence type="ECO:0000256" key="9">
    <source>
        <dbReference type="SAM" id="Phobius"/>
    </source>
</evidence>
<evidence type="ECO:0000256" key="6">
    <source>
        <dbReference type="ARBA" id="ARBA00022989"/>
    </source>
</evidence>
<evidence type="ECO:0000259" key="10">
    <source>
        <dbReference type="SMART" id="SM00239"/>
    </source>
</evidence>
<sequence length="731" mass="85347">MDTKALHPIYQKQFAKLHEKIQNKYDEMQKKLEKSRSIDALTTLNGDYDYKQKKYDSVCDLSKVVKDLYTSEIGTKGNLQAIAFQDNHKEVTFQEIIFKESFVTETDSLLSISDKFDSENEVDSPINNNHSNHFFGSNDFKTSLESLNDTKESDGSSEPITPINKSLRSKIKSKLKKRQKEKELKEKEKQNKKESRDKVEKYILSNTTKYNIVKTSKKNKVATVTMALIEVTGLDENVDEKTRVLLFRFRLGAEKRKSKIVKSDSTPVKFQELFNFNLLDDEYLLEITLWDKELLIGRSLLDLSQFEKEKTHKMQIHLEGEIKEIEVLILLTISGTTMLNTVFNDSEYEKKKREYLLQHKYTWYRLCDDFSNVGFLQVIVYGAKGLSGQDCFCILKLDHQRVQTQTDYKTNDPSWMKIFSFTVTDITSILEVIIVDEKKCEEVGRISKPLLKIQPGKKWYALKDSLLKERARGQNPRILIEFNVAWNLFKGAIRVLNPKEPNYLETDEKLDRHIFAKNLTRAKAVTTWIINTFKIYKTCFEWESMKLNVVSLIIWLAFCFYAEMWMMPLLLLIPFFWYKPEEYTILDWKTKLMHEIGSDSSADSKTEKEEKNPSLLQKINSLQEIIQSIQNIIGKVASTGESIKNLFNFTVPFVSCLAIFLIIVIAFVMYLIPFNYICMMWAVNKFVKKIFRPNRIRNNEMMDLLSRVPDDETLIECEDLPLGHISDDNEN</sequence>
<evidence type="ECO:0000256" key="7">
    <source>
        <dbReference type="ARBA" id="ARBA00023136"/>
    </source>
</evidence>
<dbReference type="SMART" id="SM00239">
    <property type="entry name" value="C2"/>
    <property type="match status" value="2"/>
</dbReference>
<comment type="subcellular location">
    <subcellularLocation>
        <location evidence="1">Membrane</location>
        <topology evidence="1">Multi-pass membrane protein</topology>
    </subcellularLocation>
</comment>
<feature type="region of interest" description="Disordered" evidence="8">
    <location>
        <begin position="171"/>
        <end position="197"/>
    </location>
</feature>
<dbReference type="Pfam" id="PF00168">
    <property type="entry name" value="C2"/>
    <property type="match status" value="2"/>
</dbReference>
<dbReference type="Proteomes" id="UP000838756">
    <property type="component" value="Unassembled WGS sequence"/>
</dbReference>
<dbReference type="GO" id="GO:0005509">
    <property type="term" value="F:calcium ion binding"/>
    <property type="evidence" value="ECO:0007669"/>
    <property type="project" value="TreeGrafter"/>
</dbReference>
<dbReference type="EMBL" id="CAKXAJ010025249">
    <property type="protein sequence ID" value="CAH2237106.1"/>
    <property type="molecule type" value="Genomic_DNA"/>
</dbReference>
<evidence type="ECO:0000256" key="3">
    <source>
        <dbReference type="ARBA" id="ARBA00022723"/>
    </source>
</evidence>
<evidence type="ECO:0000256" key="8">
    <source>
        <dbReference type="SAM" id="MobiDB-lite"/>
    </source>
</evidence>
<dbReference type="InterPro" id="IPR035892">
    <property type="entry name" value="C2_domain_sf"/>
</dbReference>
<dbReference type="Gene3D" id="2.60.40.150">
    <property type="entry name" value="C2 domain"/>
    <property type="match status" value="2"/>
</dbReference>
<dbReference type="OrthoDB" id="5973539at2759"/>
<protein>
    <submittedName>
        <fullName evidence="11">Jg24445 protein</fullName>
    </submittedName>
</protein>
<name>A0A8S4RIM5_9NEOP</name>
<keyword evidence="7 9" id="KW-0472">Membrane</keyword>
<evidence type="ECO:0000256" key="5">
    <source>
        <dbReference type="ARBA" id="ARBA00022837"/>
    </source>
</evidence>
<reference evidence="11" key="1">
    <citation type="submission" date="2022-03" db="EMBL/GenBank/DDBJ databases">
        <authorList>
            <person name="Lindestad O."/>
        </authorList>
    </citation>
    <scope>NUCLEOTIDE SEQUENCE</scope>
</reference>
<keyword evidence="3" id="KW-0479">Metal-binding</keyword>
<evidence type="ECO:0000256" key="4">
    <source>
        <dbReference type="ARBA" id="ARBA00022737"/>
    </source>
</evidence>
<dbReference type="PANTHER" id="PTHR45911">
    <property type="entry name" value="C2 DOMAIN-CONTAINING PROTEIN"/>
    <property type="match status" value="1"/>
</dbReference>
<feature type="domain" description="C2" evidence="10">
    <location>
        <begin position="375"/>
        <end position="462"/>
    </location>
</feature>
<feature type="compositionally biased region" description="Basic and acidic residues" evidence="8">
    <location>
        <begin position="180"/>
        <end position="197"/>
    </location>
</feature>
<dbReference type="InterPro" id="IPR000008">
    <property type="entry name" value="C2_dom"/>
</dbReference>
<evidence type="ECO:0000313" key="11">
    <source>
        <dbReference type="EMBL" id="CAH2237106.1"/>
    </source>
</evidence>
<comment type="caution">
    <text evidence="11">The sequence shown here is derived from an EMBL/GenBank/DDBJ whole genome shotgun (WGS) entry which is preliminary data.</text>
</comment>
<evidence type="ECO:0000256" key="1">
    <source>
        <dbReference type="ARBA" id="ARBA00004141"/>
    </source>
</evidence>
<dbReference type="Pfam" id="PF08372">
    <property type="entry name" value="PRT_C"/>
    <property type="match status" value="1"/>
</dbReference>
<gene>
    <name evidence="11" type="primary">jg24445</name>
    <name evidence="11" type="ORF">PAEG_LOCUS14411</name>
</gene>
<accession>A0A8S4RIM5</accession>
<evidence type="ECO:0000256" key="2">
    <source>
        <dbReference type="ARBA" id="ARBA00022692"/>
    </source>
</evidence>
<dbReference type="PANTHER" id="PTHR45911:SF4">
    <property type="entry name" value="MULTIPLE C2 AND TRANSMEMBRANE DOMAIN-CONTAINING PROTEIN"/>
    <property type="match status" value="1"/>
</dbReference>